<dbReference type="InterPro" id="IPR029787">
    <property type="entry name" value="Nucleotide_cyclase"/>
</dbReference>
<dbReference type="InterPro" id="IPR001633">
    <property type="entry name" value="EAL_dom"/>
</dbReference>
<dbReference type="SUPFAM" id="SSF55073">
    <property type="entry name" value="Nucleotide cyclase"/>
    <property type="match status" value="1"/>
</dbReference>
<feature type="transmembrane region" description="Helical" evidence="1">
    <location>
        <begin position="12"/>
        <end position="32"/>
    </location>
</feature>
<dbReference type="Pfam" id="PF00563">
    <property type="entry name" value="EAL"/>
    <property type="match status" value="1"/>
</dbReference>
<dbReference type="Pfam" id="PF08447">
    <property type="entry name" value="PAS_3"/>
    <property type="match status" value="1"/>
</dbReference>
<dbReference type="Gene3D" id="3.30.450.20">
    <property type="entry name" value="PAS domain"/>
    <property type="match status" value="2"/>
</dbReference>
<evidence type="ECO:0000259" key="5">
    <source>
        <dbReference type="PROSITE" id="PS50887"/>
    </source>
</evidence>
<dbReference type="Pfam" id="PF00990">
    <property type="entry name" value="GGDEF"/>
    <property type="match status" value="1"/>
</dbReference>
<dbReference type="Pfam" id="PF00989">
    <property type="entry name" value="PAS"/>
    <property type="match status" value="1"/>
</dbReference>
<reference evidence="6 7" key="1">
    <citation type="submission" date="2017-11" db="EMBL/GenBank/DDBJ databases">
        <title>Comparitive Functional Genomics of Dry Heat Resistant strains isolated from the Viking Spacecraft.</title>
        <authorList>
            <person name="Seuylemezian A."/>
            <person name="Cooper K."/>
            <person name="Vaishampayan P."/>
        </authorList>
    </citation>
    <scope>NUCLEOTIDE SEQUENCE [LARGE SCALE GENOMIC DNA]</scope>
    <source>
        <strain evidence="6 7">V1-29</strain>
    </source>
</reference>
<evidence type="ECO:0000313" key="7">
    <source>
        <dbReference type="Proteomes" id="UP000234748"/>
    </source>
</evidence>
<evidence type="ECO:0000313" key="6">
    <source>
        <dbReference type="EMBL" id="PLT30358.1"/>
    </source>
</evidence>
<dbReference type="CDD" id="cd01949">
    <property type="entry name" value="GGDEF"/>
    <property type="match status" value="1"/>
</dbReference>
<dbReference type="CDD" id="cd00130">
    <property type="entry name" value="PAS"/>
    <property type="match status" value="2"/>
</dbReference>
<dbReference type="CDD" id="cd01948">
    <property type="entry name" value="EAL"/>
    <property type="match status" value="1"/>
</dbReference>
<evidence type="ECO:0000256" key="1">
    <source>
        <dbReference type="SAM" id="Phobius"/>
    </source>
</evidence>
<dbReference type="PROSITE" id="PS50887">
    <property type="entry name" value="GGDEF"/>
    <property type="match status" value="1"/>
</dbReference>
<dbReference type="InterPro" id="IPR035965">
    <property type="entry name" value="PAS-like_dom_sf"/>
</dbReference>
<dbReference type="InterPro" id="IPR013655">
    <property type="entry name" value="PAS_fold_3"/>
</dbReference>
<dbReference type="InterPro" id="IPR000014">
    <property type="entry name" value="PAS"/>
</dbReference>
<dbReference type="SMART" id="SM00052">
    <property type="entry name" value="EAL"/>
    <property type="match status" value="1"/>
</dbReference>
<dbReference type="FunFam" id="3.30.70.270:FF:000001">
    <property type="entry name" value="Diguanylate cyclase domain protein"/>
    <property type="match status" value="1"/>
</dbReference>
<accession>A0A2N5M7K1</accession>
<dbReference type="NCBIfam" id="TIGR00254">
    <property type="entry name" value="GGDEF"/>
    <property type="match status" value="1"/>
</dbReference>
<sequence length="745" mass="84350">MVLRKQKRNRIAIICIFIIVSEILFDAGSFIIPESKLVLWFVHFCFSILTVFLLLRLLGGSDKISAELHKSNQKLRNILDTLDVAIWSHDMKANTLIISPEIEKMYGYSKEKFYQDLSLWNKVIDPEDSYILDERAERLQSGLPVTSVYRIKRPDGEVRWIQDRGIPTLDSKGEMVYFTSVLFDITDRRESEDLYRSLIDMSPDIITVISNKQIDYVNETGSRLVGAAVPCELIGKPISTFVSPESIRDIRNVLNASEQSVSGMTRFELEVKRLDGGTIEMEMSAMPILYEGRQARQVVGRDITERKKAERTIEHMAYHDSLTGLPNRNMFRNTLDSLMQDSAVEGLAVLFLDIDRFKIINDTKGHTIGDSLLKQVAQRLETAVGKEGLVSRQGGDEFIILLKDMDLDYVEKVAQRILSKFAKPFALNGDEFFVTPSIGISVYPKDGADQDTLIKHADTAMYLAKEKGKNNYQFYTPDLDSQSLRKMELEKGLRKALAYNQFVLHYQPQVQVESGNVVGIEALIRWEHPKLGIISPGEFIPLAEETGLIVQMGKWVLRTAAEQNKRWQDAGLPPVPVAVNVSVRQIQDDGLVEDVKQILEETGLAPRYLELEITESIMQNIERSTIILDELKDLGVILSLDDFGKGYSSLSYLKHLPIDIIKIDKSFIDDILDLSSPGSIAKAIIDMGQNMNFTVIAEGIEKEEQVAFLLENACKIGQGYYFSRPVPAHLISEFLQKRLQEIIIQ</sequence>
<dbReference type="SMART" id="SM00091">
    <property type="entry name" value="PAS"/>
    <property type="match status" value="2"/>
</dbReference>
<dbReference type="InterPro" id="IPR035919">
    <property type="entry name" value="EAL_sf"/>
</dbReference>
<dbReference type="SUPFAM" id="SSF55785">
    <property type="entry name" value="PYP-like sensor domain (PAS domain)"/>
    <property type="match status" value="2"/>
</dbReference>
<dbReference type="SMART" id="SM00267">
    <property type="entry name" value="GGDEF"/>
    <property type="match status" value="1"/>
</dbReference>
<keyword evidence="1" id="KW-1133">Transmembrane helix</keyword>
<proteinExistence type="predicted"/>
<evidence type="ECO:0000259" key="4">
    <source>
        <dbReference type="PROSITE" id="PS50883"/>
    </source>
</evidence>
<dbReference type="Gene3D" id="3.30.70.270">
    <property type="match status" value="1"/>
</dbReference>
<dbReference type="SUPFAM" id="SSF141868">
    <property type="entry name" value="EAL domain-like"/>
    <property type="match status" value="1"/>
</dbReference>
<dbReference type="FunFam" id="3.20.20.450:FF:000001">
    <property type="entry name" value="Cyclic di-GMP phosphodiesterase yahA"/>
    <property type="match status" value="1"/>
</dbReference>
<keyword evidence="1" id="KW-0472">Membrane</keyword>
<evidence type="ECO:0000259" key="3">
    <source>
        <dbReference type="PROSITE" id="PS50113"/>
    </source>
</evidence>
<dbReference type="AlphaFoldDB" id="A0A2N5M7K1"/>
<dbReference type="SMART" id="SM00086">
    <property type="entry name" value="PAC"/>
    <property type="match status" value="2"/>
</dbReference>
<comment type="caution">
    <text evidence="6">The sequence shown here is derived from an EMBL/GenBank/DDBJ whole genome shotgun (WGS) entry which is preliminary data.</text>
</comment>
<dbReference type="InterPro" id="IPR000160">
    <property type="entry name" value="GGDEF_dom"/>
</dbReference>
<feature type="domain" description="PAS" evidence="2">
    <location>
        <begin position="71"/>
        <end position="143"/>
    </location>
</feature>
<dbReference type="PROSITE" id="PS50113">
    <property type="entry name" value="PAC"/>
    <property type="match status" value="2"/>
</dbReference>
<gene>
    <name evidence="6" type="ORF">CUU66_08380</name>
</gene>
<dbReference type="Proteomes" id="UP000234748">
    <property type="component" value="Unassembled WGS sequence"/>
</dbReference>
<protein>
    <submittedName>
        <fullName evidence="6">GGDEF domain-containing protein</fullName>
    </submittedName>
</protein>
<keyword evidence="7" id="KW-1185">Reference proteome</keyword>
<feature type="domain" description="PAC" evidence="3">
    <location>
        <begin position="145"/>
        <end position="197"/>
    </location>
</feature>
<dbReference type="InterPro" id="IPR000700">
    <property type="entry name" value="PAS-assoc_C"/>
</dbReference>
<dbReference type="InterPro" id="IPR052155">
    <property type="entry name" value="Biofilm_reg_signaling"/>
</dbReference>
<evidence type="ECO:0000259" key="2">
    <source>
        <dbReference type="PROSITE" id="PS50112"/>
    </source>
</evidence>
<dbReference type="Gene3D" id="3.20.20.450">
    <property type="entry name" value="EAL domain"/>
    <property type="match status" value="1"/>
</dbReference>
<organism evidence="6 7">
    <name type="scientific">Peribacillus deserti</name>
    <dbReference type="NCBI Taxonomy" id="673318"/>
    <lineage>
        <taxon>Bacteria</taxon>
        <taxon>Bacillati</taxon>
        <taxon>Bacillota</taxon>
        <taxon>Bacilli</taxon>
        <taxon>Bacillales</taxon>
        <taxon>Bacillaceae</taxon>
        <taxon>Peribacillus</taxon>
    </lineage>
</organism>
<feature type="domain" description="GGDEF" evidence="5">
    <location>
        <begin position="345"/>
        <end position="477"/>
    </location>
</feature>
<dbReference type="InterPro" id="IPR013767">
    <property type="entry name" value="PAS_fold"/>
</dbReference>
<feature type="domain" description="EAL" evidence="4">
    <location>
        <begin position="486"/>
        <end position="739"/>
    </location>
</feature>
<feature type="transmembrane region" description="Helical" evidence="1">
    <location>
        <begin position="38"/>
        <end position="58"/>
    </location>
</feature>
<feature type="domain" description="PAC" evidence="3">
    <location>
        <begin position="265"/>
        <end position="315"/>
    </location>
</feature>
<dbReference type="NCBIfam" id="TIGR00229">
    <property type="entry name" value="sensory_box"/>
    <property type="match status" value="2"/>
</dbReference>
<keyword evidence="1" id="KW-0812">Transmembrane</keyword>
<dbReference type="PROSITE" id="PS50112">
    <property type="entry name" value="PAS"/>
    <property type="match status" value="1"/>
</dbReference>
<dbReference type="PANTHER" id="PTHR44757:SF2">
    <property type="entry name" value="BIOFILM ARCHITECTURE MAINTENANCE PROTEIN MBAA"/>
    <property type="match status" value="1"/>
</dbReference>
<dbReference type="EMBL" id="PGUY01000023">
    <property type="protein sequence ID" value="PLT30358.1"/>
    <property type="molecule type" value="Genomic_DNA"/>
</dbReference>
<dbReference type="PROSITE" id="PS50883">
    <property type="entry name" value="EAL"/>
    <property type="match status" value="1"/>
</dbReference>
<dbReference type="PANTHER" id="PTHR44757">
    <property type="entry name" value="DIGUANYLATE CYCLASE DGCP"/>
    <property type="match status" value="1"/>
</dbReference>
<dbReference type="InterPro" id="IPR001610">
    <property type="entry name" value="PAC"/>
</dbReference>
<name>A0A2N5M7K1_9BACI</name>
<dbReference type="InterPro" id="IPR043128">
    <property type="entry name" value="Rev_trsase/Diguanyl_cyclase"/>
</dbReference>
<dbReference type="OrthoDB" id="9759607at2"/>